<dbReference type="Gene3D" id="2.40.30.170">
    <property type="match status" value="1"/>
</dbReference>
<dbReference type="Gene3D" id="2.40.50.100">
    <property type="match status" value="1"/>
</dbReference>
<dbReference type="PANTHER" id="PTHR30469:SF15">
    <property type="entry name" value="HLYD FAMILY OF SECRETION PROTEINS"/>
    <property type="match status" value="1"/>
</dbReference>
<dbReference type="PANTHER" id="PTHR30469">
    <property type="entry name" value="MULTIDRUG RESISTANCE PROTEIN MDTA"/>
    <property type="match status" value="1"/>
</dbReference>
<accession>C8RZP2</accession>
<dbReference type="AlphaFoldDB" id="C8RZP2"/>
<keyword evidence="3" id="KW-1185">Reference proteome</keyword>
<dbReference type="eggNOG" id="COG0845">
    <property type="taxonomic scope" value="Bacteria"/>
</dbReference>
<comment type="caution">
    <text evidence="2">The sequence shown here is derived from an EMBL/GenBank/DDBJ whole genome shotgun (WGS) entry which is preliminary data.</text>
</comment>
<organism evidence="2 3">
    <name type="scientific">Rhodobacter ferrooxidans</name>
    <dbReference type="NCBI Taxonomy" id="371731"/>
    <lineage>
        <taxon>Bacteria</taxon>
        <taxon>Pseudomonadati</taxon>
        <taxon>Pseudomonadota</taxon>
        <taxon>Alphaproteobacteria</taxon>
        <taxon>Rhodobacterales</taxon>
        <taxon>Rhodobacter group</taxon>
        <taxon>Rhodobacter</taxon>
    </lineage>
</organism>
<evidence type="ECO:0000313" key="2">
    <source>
        <dbReference type="EMBL" id="EEW25839.1"/>
    </source>
</evidence>
<proteinExistence type="predicted"/>
<dbReference type="GO" id="GO:0015562">
    <property type="term" value="F:efflux transmembrane transporter activity"/>
    <property type="evidence" value="ECO:0007669"/>
    <property type="project" value="TreeGrafter"/>
</dbReference>
<reference evidence="2 3" key="1">
    <citation type="submission" date="2009-08" db="EMBL/GenBank/DDBJ databases">
        <title>The draft genome of Rhodobacter sp. SW2.</title>
        <authorList>
            <consortium name="US DOE Joint Genome Institute (JGI-PGF)"/>
            <person name="Lucas S."/>
            <person name="Copeland A."/>
            <person name="Lapidus A."/>
            <person name="Glavina del Rio T."/>
            <person name="Tice H."/>
            <person name="Bruce D."/>
            <person name="Goodwin L."/>
            <person name="Pitluck S."/>
            <person name="Larimer F."/>
            <person name="Land M.L."/>
            <person name="Hauser L."/>
            <person name="Emerson D."/>
        </authorList>
    </citation>
    <scope>NUCLEOTIDE SEQUENCE [LARGE SCALE GENOMIC DNA]</scope>
    <source>
        <strain evidence="2 3">SW2</strain>
    </source>
</reference>
<dbReference type="EMBL" id="ACYY01000006">
    <property type="protein sequence ID" value="EEW25839.1"/>
    <property type="molecule type" value="Genomic_DNA"/>
</dbReference>
<protein>
    <submittedName>
        <fullName evidence="2">Efflux transporter, RND family, MFP subunit</fullName>
    </submittedName>
</protein>
<dbReference type="OrthoDB" id="9791520at2"/>
<dbReference type="GO" id="GO:1990281">
    <property type="term" value="C:efflux pump complex"/>
    <property type="evidence" value="ECO:0007669"/>
    <property type="project" value="TreeGrafter"/>
</dbReference>
<gene>
    <name evidence="2" type="ORF">Rsw2DRAFT_1270</name>
</gene>
<dbReference type="InterPro" id="IPR058637">
    <property type="entry name" value="YknX-like_C"/>
</dbReference>
<dbReference type="Pfam" id="PF25989">
    <property type="entry name" value="YknX_C"/>
    <property type="match status" value="1"/>
</dbReference>
<sequence length="402" mass="41746">MVAGKRIGIGAAGVVALAALVWALLPDPVAVDLVAITVAPMEVTVAAEGTTRVRDPWTVTAPLTGTVARSPVQVGDAVRAAETVVAVIEPAQPAFLDARSRRQAEIAVTEAQAAVRLAEVNLNRASADHSYAVGQLARNRTLAARGIISQRLLEDSAQAEATASAALTSAEYEVQLHRATLARTEAQLQGPEAGADAADDACCLRLTAPLNGTVLQIEALDARLVQAGSPLLTIGDLADLGIETDLLSSDAVKVSVGAEAHVERWGGAGVIAAKVRRIDPAGFTRVSALGIEEQRVKVLLDILTPPEARAGLGDRFRVFVRIVVWSDDAVLQVPQSALFRDQGGWAVFRAVAGKAVLTKVEIGQQRDDVAQVIAGLEAGAQVVAYPGSGVVDGASIAERSTD</sequence>
<evidence type="ECO:0000313" key="3">
    <source>
        <dbReference type="Proteomes" id="UP000010121"/>
    </source>
</evidence>
<dbReference type="Gene3D" id="1.10.287.470">
    <property type="entry name" value="Helix hairpin bin"/>
    <property type="match status" value="1"/>
</dbReference>
<dbReference type="STRING" id="371731.Rsw2DRAFT_1270"/>
<feature type="domain" description="YknX-like C-terminal permuted SH3-like" evidence="1">
    <location>
        <begin position="330"/>
        <end position="396"/>
    </location>
</feature>
<name>C8RZP2_9RHOB</name>
<dbReference type="Proteomes" id="UP000010121">
    <property type="component" value="Unassembled WGS sequence"/>
</dbReference>
<dbReference type="RefSeq" id="WP_008029184.1">
    <property type="nucleotide sequence ID" value="NZ_ACYY01000006.1"/>
</dbReference>
<dbReference type="Gene3D" id="2.40.420.20">
    <property type="match status" value="1"/>
</dbReference>
<evidence type="ECO:0000259" key="1">
    <source>
        <dbReference type="Pfam" id="PF25989"/>
    </source>
</evidence>